<protein>
    <submittedName>
        <fullName evidence="1">Uncharacterized protein</fullName>
    </submittedName>
</protein>
<keyword evidence="2" id="KW-1185">Reference proteome</keyword>
<dbReference type="EMBL" id="JACHMI010000001">
    <property type="protein sequence ID" value="MBB6556284.1"/>
    <property type="molecule type" value="Genomic_DNA"/>
</dbReference>
<proteinExistence type="predicted"/>
<dbReference type="AlphaFoldDB" id="A0A7X0P6Q4"/>
<evidence type="ECO:0000313" key="1">
    <source>
        <dbReference type="EMBL" id="MBB6556284.1"/>
    </source>
</evidence>
<reference evidence="1 2" key="1">
    <citation type="submission" date="2020-08" db="EMBL/GenBank/DDBJ databases">
        <title>Sequencing the genomes of 1000 actinobacteria strains.</title>
        <authorList>
            <person name="Klenk H.-P."/>
        </authorList>
    </citation>
    <scope>NUCLEOTIDE SEQUENCE [LARGE SCALE GENOMIC DNA]</scope>
    <source>
        <strain evidence="1 2">DSM 43768</strain>
    </source>
</reference>
<name>A0A7X0P6Q4_9ACTN</name>
<accession>A0A7X0P6Q4</accession>
<organism evidence="1 2">
    <name type="scientific">Nonomuraea rubra</name>
    <dbReference type="NCBI Taxonomy" id="46180"/>
    <lineage>
        <taxon>Bacteria</taxon>
        <taxon>Bacillati</taxon>
        <taxon>Actinomycetota</taxon>
        <taxon>Actinomycetes</taxon>
        <taxon>Streptosporangiales</taxon>
        <taxon>Streptosporangiaceae</taxon>
        <taxon>Nonomuraea</taxon>
    </lineage>
</organism>
<evidence type="ECO:0000313" key="2">
    <source>
        <dbReference type="Proteomes" id="UP000565579"/>
    </source>
</evidence>
<dbReference type="Proteomes" id="UP000565579">
    <property type="component" value="Unassembled WGS sequence"/>
</dbReference>
<sequence>MWVVLAACVVIPLVGLFLLVMNPVWRDDARLEAFYERVVAYPLPPSSRDAFPMDRDVTFGKNLAGGSGSYCDYRVRITLETALSPQEIRRYYDGATIAGAEHKAMISLYFQDDASAGGRRVIVEAYDSHNWDWDWRCY</sequence>
<dbReference type="RefSeq" id="WP_185110755.1">
    <property type="nucleotide sequence ID" value="NZ_JACHMI010000001.1"/>
</dbReference>
<comment type="caution">
    <text evidence="1">The sequence shown here is derived from an EMBL/GenBank/DDBJ whole genome shotgun (WGS) entry which is preliminary data.</text>
</comment>
<gene>
    <name evidence="1" type="ORF">HD593_011079</name>
</gene>